<keyword evidence="3" id="KW-1185">Reference proteome</keyword>
<dbReference type="RefSeq" id="WP_345082230.1">
    <property type="nucleotide sequence ID" value="NZ_BAAAWG010000006.1"/>
</dbReference>
<reference evidence="3" key="1">
    <citation type="journal article" date="2019" name="Int. J. Syst. Evol. Microbiol.">
        <title>The Global Catalogue of Microorganisms (GCM) 10K type strain sequencing project: providing services to taxonomists for standard genome sequencing and annotation.</title>
        <authorList>
            <consortium name="The Broad Institute Genomics Platform"/>
            <consortium name="The Broad Institute Genome Sequencing Center for Infectious Disease"/>
            <person name="Wu L."/>
            <person name="Ma J."/>
        </authorList>
    </citation>
    <scope>NUCLEOTIDE SEQUENCE [LARGE SCALE GENOMIC DNA]</scope>
    <source>
        <strain evidence="3">CGMCC 1.15809</strain>
    </source>
</reference>
<dbReference type="InterPro" id="IPR032710">
    <property type="entry name" value="NTF2-like_dom_sf"/>
</dbReference>
<dbReference type="Pfam" id="PF13577">
    <property type="entry name" value="SnoaL_4"/>
    <property type="match status" value="1"/>
</dbReference>
<dbReference type="InterPro" id="IPR037401">
    <property type="entry name" value="SnoaL-like"/>
</dbReference>
<accession>A0ABW1FAB8</accession>
<gene>
    <name evidence="2" type="ORF">ACFP3M_00475</name>
</gene>
<proteinExistence type="predicted"/>
<feature type="domain" description="SnoaL-like" evidence="1">
    <location>
        <begin position="13"/>
        <end position="133"/>
    </location>
</feature>
<name>A0ABW1FAB8_9ACTN</name>
<dbReference type="EMBL" id="JBHSPW010000001">
    <property type="protein sequence ID" value="MFC5891303.1"/>
    <property type="molecule type" value="Genomic_DNA"/>
</dbReference>
<protein>
    <submittedName>
        <fullName evidence="2">Nuclear transport factor 2 family protein</fullName>
    </submittedName>
</protein>
<dbReference type="Gene3D" id="3.10.450.50">
    <property type="match status" value="1"/>
</dbReference>
<sequence>MSGSERLAATRLQLFYARQVHALNCGDFDAYGRTFAPGARFVLAGRAQPLCGSDTIAAHSRTLARMRAADGAVQRHHVTMTAVLLGPHGALRARSATLIVTTGPYGMPQLTASTECEDLFEEDAGGLRISQRRVLPDGAPRPATV</sequence>
<comment type="caution">
    <text evidence="2">The sequence shown here is derived from an EMBL/GenBank/DDBJ whole genome shotgun (WGS) entry which is preliminary data.</text>
</comment>
<evidence type="ECO:0000313" key="2">
    <source>
        <dbReference type="EMBL" id="MFC5891303.1"/>
    </source>
</evidence>
<dbReference type="SUPFAM" id="SSF54427">
    <property type="entry name" value="NTF2-like"/>
    <property type="match status" value="1"/>
</dbReference>
<organism evidence="2 3">
    <name type="scientific">Streptomyces ramulosus</name>
    <dbReference type="NCBI Taxonomy" id="47762"/>
    <lineage>
        <taxon>Bacteria</taxon>
        <taxon>Bacillati</taxon>
        <taxon>Actinomycetota</taxon>
        <taxon>Actinomycetes</taxon>
        <taxon>Kitasatosporales</taxon>
        <taxon>Streptomycetaceae</taxon>
        <taxon>Streptomyces</taxon>
    </lineage>
</organism>
<evidence type="ECO:0000313" key="3">
    <source>
        <dbReference type="Proteomes" id="UP001596241"/>
    </source>
</evidence>
<evidence type="ECO:0000259" key="1">
    <source>
        <dbReference type="Pfam" id="PF13577"/>
    </source>
</evidence>
<dbReference type="Proteomes" id="UP001596241">
    <property type="component" value="Unassembled WGS sequence"/>
</dbReference>